<proteinExistence type="predicted"/>
<dbReference type="Proteomes" id="UP000077826">
    <property type="component" value="Unassembled WGS sequence"/>
</dbReference>
<reference evidence="2 3" key="1">
    <citation type="submission" date="2016-04" db="EMBL/GenBank/DDBJ databases">
        <authorList>
            <consortium name="Pathogen Informatics"/>
        </authorList>
    </citation>
    <scope>NUCLEOTIDE SEQUENCE [LARGE SCALE GENOMIC DNA]</scope>
    <source>
        <strain evidence="3">k480</strain>
    </source>
</reference>
<evidence type="ECO:0000256" key="1">
    <source>
        <dbReference type="SAM" id="MobiDB-lite"/>
    </source>
</evidence>
<feature type="region of interest" description="Disordered" evidence="1">
    <location>
        <begin position="1"/>
        <end position="150"/>
    </location>
</feature>
<comment type="caution">
    <text evidence="2">The sequence shown here is derived from an EMBL/GenBank/DDBJ whole genome shotgun (WGS) entry which is preliminary data.</text>
</comment>
<feature type="compositionally biased region" description="Basic and acidic residues" evidence="1">
    <location>
        <begin position="127"/>
        <end position="143"/>
    </location>
</feature>
<feature type="compositionally biased region" description="Basic and acidic residues" evidence="1">
    <location>
        <begin position="8"/>
        <end position="17"/>
    </location>
</feature>
<evidence type="ECO:0000313" key="3">
    <source>
        <dbReference type="Proteomes" id="UP000077826"/>
    </source>
</evidence>
<accession>A0AAX2B909</accession>
<name>A0AAX2B909_KLEPN</name>
<organism evidence="2 3">
    <name type="scientific">Klebsiella pneumoniae</name>
    <dbReference type="NCBI Taxonomy" id="573"/>
    <lineage>
        <taxon>Bacteria</taxon>
        <taxon>Pseudomonadati</taxon>
        <taxon>Pseudomonadota</taxon>
        <taxon>Gammaproteobacteria</taxon>
        <taxon>Enterobacterales</taxon>
        <taxon>Enterobacteriaceae</taxon>
        <taxon>Klebsiella/Raoultella group</taxon>
        <taxon>Klebsiella</taxon>
        <taxon>Klebsiella pneumoniae complex</taxon>
    </lineage>
</organism>
<feature type="compositionally biased region" description="Basic and acidic residues" evidence="1">
    <location>
        <begin position="51"/>
        <end position="67"/>
    </location>
</feature>
<feature type="compositionally biased region" description="Basic residues" evidence="1">
    <location>
        <begin position="107"/>
        <end position="116"/>
    </location>
</feature>
<sequence>MLQRNVKHGGDHEEDNHRHRPLAYRRKAVGEEADRVALSVILRQTARRNHHPEGGDKRRDTGPRHQETVGQAAQQADADPRANGDHRRQVDQRREHWRQAIGGLRQAGRHHRRKGNNRAGGEVNPGGDDHLGDADGDDADNRHLQHNQHQPVGIEQERLVANIPAGDFKGQGNHQHHHKDAGIFRHFMPQISEEGGTLAGRSRR</sequence>
<evidence type="ECO:0000313" key="2">
    <source>
        <dbReference type="EMBL" id="SAT49069.1"/>
    </source>
</evidence>
<feature type="compositionally biased region" description="Basic and acidic residues" evidence="1">
    <location>
        <begin position="78"/>
        <end position="98"/>
    </location>
</feature>
<protein>
    <submittedName>
        <fullName evidence="2">Uncharacterized protein</fullName>
    </submittedName>
</protein>
<dbReference type="AlphaFoldDB" id="A0AAX2B909"/>
<dbReference type="EMBL" id="FLDK01000011">
    <property type="protein sequence ID" value="SAT49069.1"/>
    <property type="molecule type" value="Genomic_DNA"/>
</dbReference>
<gene>
    <name evidence="2" type="ORF">SAMEA2273558_04157</name>
</gene>
<feature type="compositionally biased region" description="Basic residues" evidence="1">
    <location>
        <begin position="18"/>
        <end position="27"/>
    </location>
</feature>